<feature type="domain" description="Macro" evidence="7">
    <location>
        <begin position="774"/>
        <end position="965"/>
    </location>
</feature>
<evidence type="ECO:0000256" key="4">
    <source>
        <dbReference type="ARBA" id="ARBA00023027"/>
    </source>
</evidence>
<organism evidence="8 9">
    <name type="scientific">Paralvinella palmiformis</name>
    <dbReference type="NCBI Taxonomy" id="53620"/>
    <lineage>
        <taxon>Eukaryota</taxon>
        <taxon>Metazoa</taxon>
        <taxon>Spiralia</taxon>
        <taxon>Lophotrochozoa</taxon>
        <taxon>Annelida</taxon>
        <taxon>Polychaeta</taxon>
        <taxon>Sedentaria</taxon>
        <taxon>Canalipalpata</taxon>
        <taxon>Terebellida</taxon>
        <taxon>Terebelliformia</taxon>
        <taxon>Alvinellidae</taxon>
        <taxon>Paralvinella</taxon>
    </lineage>
</organism>
<dbReference type="Pfam" id="PF01661">
    <property type="entry name" value="Macro"/>
    <property type="match status" value="2"/>
</dbReference>
<sequence length="965" mass="108141">MLRKCSRDMKTILEETTGIQFKEERIIVGSWNEVELTQRLLDEMVALSAANTPQLTGVKPGRNDVNTPPELRDEQSGREKADREQPSQVILYQPASLRVGTCNHQPCRWRSEAVPLSKSIIAFIAKYLPNEAEAIMGNRALFIGPEVDEGSLSVQCCGMDARDADKSLDCFLKYYTSIEGTLWIGEFPRCAMLDDTFCQFLLARMDCLLLNKSPNKTIVICERALKDKITNLLHKICAAQHDSVVRPLNNSDSRICASIKPNYETPVNAIPELKILISSDDITTLQADAIVCSNDEKLSSSSGLSKQIASIAGEGYKKRCEELTKDKTFQPTDVISIDAKEHGIIINAIVPILGKSPEQLEQVDKESYKKALSTTLQKAIDEANRSAVSYLVITPLGEDQEHIPASWVAEITCHVVMDTLQKRTKLKKIHIVAMNTDILSILWDEMRNHVTRLIDTDSMMLPVSLENDLHLPDQNHAIECMAADVMCSILSNSRNGDKQMKEIYIFHSNGAFLEYVRGRLERLSNENVNTNLSLSKPISLTKDTIPCGFLTRAMIQVLMHRNAITKLHVDAIVCCVNGNYSISVRNSLKKIYDVAGPEPQQERTELIRHMRQSPAVTAVGITTSGLLPCKHIIHAFIPKLPKSDDTILYKRNLHSTQTNILKLADKRGFKSLAIPINASAQSTILFLFDMFLEQEIVPNIWVVDAICTALMYHLRGNKQIKELHIVDRNEDILAVVWDELNERINSLADECGGALSRQEVLARRFYRFSDDSDAPMPALLIRKNVKFYVYQGDVTTLKADAIICSNDKTLSSSKGVARKIAAVAGREYKIGCKTAVKCKKLQPSDVVAINARTLGIIINVVVPKITRLFGTVLAYRDNDYEKVLYECFKNALDRAKKCGIHRLIITPLCADDENVPLTWITEAMCKAIITCLRTNQQLSEIHIVDQNIRILKYLAIEVENLYSSI</sequence>
<evidence type="ECO:0000256" key="5">
    <source>
        <dbReference type="ARBA" id="ARBA00023242"/>
    </source>
</evidence>
<dbReference type="Gene3D" id="3.40.220.10">
    <property type="entry name" value="Leucine Aminopeptidase, subunit E, domain 1"/>
    <property type="match status" value="3"/>
</dbReference>
<accession>A0AAD9JRN0</accession>
<proteinExistence type="predicted"/>
<dbReference type="PANTHER" id="PTHR14453">
    <property type="entry name" value="PARP/ZINC FINGER CCCH TYPE DOMAIN CONTAINING PROTEIN"/>
    <property type="match status" value="1"/>
</dbReference>
<evidence type="ECO:0000256" key="3">
    <source>
        <dbReference type="ARBA" id="ARBA00022679"/>
    </source>
</evidence>
<comment type="caution">
    <text evidence="8">The sequence shown here is derived from an EMBL/GenBank/DDBJ whole genome shotgun (WGS) entry which is preliminary data.</text>
</comment>
<keyword evidence="2" id="KW-0328">Glycosyltransferase</keyword>
<dbReference type="InterPro" id="IPR052056">
    <property type="entry name" value="Mono-ARTD/PARP"/>
</dbReference>
<dbReference type="GO" id="GO:0016757">
    <property type="term" value="F:glycosyltransferase activity"/>
    <property type="evidence" value="ECO:0007669"/>
    <property type="project" value="UniProtKB-KW"/>
</dbReference>
<feature type="region of interest" description="Disordered" evidence="6">
    <location>
        <begin position="52"/>
        <end position="86"/>
    </location>
</feature>
<dbReference type="GO" id="GO:0010629">
    <property type="term" value="P:negative regulation of gene expression"/>
    <property type="evidence" value="ECO:0007669"/>
    <property type="project" value="TreeGrafter"/>
</dbReference>
<evidence type="ECO:0000259" key="7">
    <source>
        <dbReference type="PROSITE" id="PS51154"/>
    </source>
</evidence>
<dbReference type="InterPro" id="IPR002589">
    <property type="entry name" value="Macro_dom"/>
</dbReference>
<dbReference type="PROSITE" id="PS51154">
    <property type="entry name" value="MACRO"/>
    <property type="match status" value="2"/>
</dbReference>
<evidence type="ECO:0000313" key="8">
    <source>
        <dbReference type="EMBL" id="KAK2156915.1"/>
    </source>
</evidence>
<evidence type="ECO:0000313" key="9">
    <source>
        <dbReference type="Proteomes" id="UP001208570"/>
    </source>
</evidence>
<feature type="compositionally biased region" description="Basic and acidic residues" evidence="6">
    <location>
        <begin position="70"/>
        <end position="85"/>
    </location>
</feature>
<dbReference type="AlphaFoldDB" id="A0AAD9JRN0"/>
<protein>
    <recommendedName>
        <fullName evidence="7">Macro domain-containing protein</fullName>
    </recommendedName>
</protein>
<dbReference type="EMBL" id="JAODUP010000202">
    <property type="protein sequence ID" value="KAK2156915.1"/>
    <property type="molecule type" value="Genomic_DNA"/>
</dbReference>
<comment type="subcellular location">
    <subcellularLocation>
        <location evidence="1">Nucleus</location>
    </subcellularLocation>
</comment>
<keyword evidence="4" id="KW-0520">NAD</keyword>
<dbReference type="PANTHER" id="PTHR14453:SF67">
    <property type="entry name" value="POLY [ADP-RIBOSE] POLYMERASE"/>
    <property type="match status" value="1"/>
</dbReference>
<reference evidence="8" key="1">
    <citation type="journal article" date="2023" name="Mol. Biol. Evol.">
        <title>Third-Generation Sequencing Reveals the Adaptive Role of the Epigenome in Three Deep-Sea Polychaetes.</title>
        <authorList>
            <person name="Perez M."/>
            <person name="Aroh O."/>
            <person name="Sun Y."/>
            <person name="Lan Y."/>
            <person name="Juniper S.K."/>
            <person name="Young C.R."/>
            <person name="Angers B."/>
            <person name="Qian P.Y."/>
        </authorList>
    </citation>
    <scope>NUCLEOTIDE SEQUENCE</scope>
    <source>
        <strain evidence="8">P08H-3</strain>
    </source>
</reference>
<name>A0AAD9JRN0_9ANNE</name>
<gene>
    <name evidence="8" type="ORF">LSH36_202g06016</name>
</gene>
<dbReference type="SUPFAM" id="SSF52949">
    <property type="entry name" value="Macro domain-like"/>
    <property type="match status" value="3"/>
</dbReference>
<keyword evidence="9" id="KW-1185">Reference proteome</keyword>
<dbReference type="Proteomes" id="UP001208570">
    <property type="component" value="Unassembled WGS sequence"/>
</dbReference>
<evidence type="ECO:0000256" key="2">
    <source>
        <dbReference type="ARBA" id="ARBA00022676"/>
    </source>
</evidence>
<dbReference type="GO" id="GO:0005634">
    <property type="term" value="C:nucleus"/>
    <property type="evidence" value="ECO:0007669"/>
    <property type="project" value="UniProtKB-SubCell"/>
</dbReference>
<evidence type="ECO:0000256" key="6">
    <source>
        <dbReference type="SAM" id="MobiDB-lite"/>
    </source>
</evidence>
<keyword evidence="5" id="KW-0539">Nucleus</keyword>
<evidence type="ECO:0000256" key="1">
    <source>
        <dbReference type="ARBA" id="ARBA00004123"/>
    </source>
</evidence>
<dbReference type="GO" id="GO:0005737">
    <property type="term" value="C:cytoplasm"/>
    <property type="evidence" value="ECO:0007669"/>
    <property type="project" value="TreeGrafter"/>
</dbReference>
<feature type="domain" description="Macro" evidence="7">
    <location>
        <begin position="262"/>
        <end position="450"/>
    </location>
</feature>
<dbReference type="InterPro" id="IPR043472">
    <property type="entry name" value="Macro_dom-like"/>
</dbReference>
<dbReference type="GO" id="GO:0003714">
    <property type="term" value="F:transcription corepressor activity"/>
    <property type="evidence" value="ECO:0007669"/>
    <property type="project" value="TreeGrafter"/>
</dbReference>
<keyword evidence="3" id="KW-0808">Transferase</keyword>